<dbReference type="Gene3D" id="3.90.930.12">
    <property type="entry name" value="Ribosomal protein L6, alpha-beta domain"/>
    <property type="match status" value="1"/>
</dbReference>
<evidence type="ECO:0000313" key="5">
    <source>
        <dbReference type="Proteomes" id="UP000510930"/>
    </source>
</evidence>
<dbReference type="GO" id="GO:0019843">
    <property type="term" value="F:rRNA binding"/>
    <property type="evidence" value="ECO:0007669"/>
    <property type="project" value="InterPro"/>
</dbReference>
<evidence type="ECO:0000256" key="1">
    <source>
        <dbReference type="ARBA" id="ARBA00022980"/>
    </source>
</evidence>
<evidence type="ECO:0000256" key="2">
    <source>
        <dbReference type="ARBA" id="ARBA00023274"/>
    </source>
</evidence>
<dbReference type="Proteomes" id="UP000510930">
    <property type="component" value="Chromosome"/>
</dbReference>
<dbReference type="SUPFAM" id="SSF56053">
    <property type="entry name" value="Ribosomal protein L6"/>
    <property type="match status" value="1"/>
</dbReference>
<keyword evidence="2" id="KW-0687">Ribonucleoprotein</keyword>
<dbReference type="PANTHER" id="PTHR11655:SF14">
    <property type="entry name" value="LARGE RIBOSOMAL SUBUNIT PROTEIN UL6M"/>
    <property type="match status" value="1"/>
</dbReference>
<dbReference type="GO" id="GO:1990904">
    <property type="term" value="C:ribonucleoprotein complex"/>
    <property type="evidence" value="ECO:0007669"/>
    <property type="project" value="UniProtKB-KW"/>
</dbReference>
<dbReference type="EMBL" id="CP041245">
    <property type="protein sequence ID" value="QLK14132.1"/>
    <property type="molecule type" value="Genomic_DNA"/>
</dbReference>
<dbReference type="PANTHER" id="PTHR11655">
    <property type="entry name" value="60S/50S RIBOSOMAL PROTEIN L6/L9"/>
    <property type="match status" value="1"/>
</dbReference>
<protein>
    <recommendedName>
        <fullName evidence="3">50S ribosomal protein L6</fullName>
    </recommendedName>
</protein>
<reference evidence="4 5" key="1">
    <citation type="submission" date="2019-06" db="EMBL/GenBank/DDBJ databases">
        <authorList>
            <person name="Petrone J.R."/>
            <person name="Munoz-Beristain A."/>
            <person name="Russell J.T."/>
            <person name="Rios-Glusberger P."/>
            <person name="Triplett E.W."/>
        </authorList>
    </citation>
    <scope>NUCLEOTIDE SEQUENCE [LARGE SCALE GENOMIC DNA]</scope>
    <source>
        <strain evidence="4">JRPAMB4</strain>
    </source>
</reference>
<dbReference type="AlphaFoldDB" id="A0AAE7KLL9"/>
<dbReference type="InterPro" id="IPR019906">
    <property type="entry name" value="Ribosomal_uL6_bac-type"/>
</dbReference>
<dbReference type="InterPro" id="IPR000702">
    <property type="entry name" value="Ribosomal_uL6-like"/>
</dbReference>
<evidence type="ECO:0000313" key="4">
    <source>
        <dbReference type="EMBL" id="QLK14132.1"/>
    </source>
</evidence>
<organism evidence="4 5">
    <name type="scientific">Carsonella ruddii</name>
    <dbReference type="NCBI Taxonomy" id="114186"/>
    <lineage>
        <taxon>Bacteria</taxon>
        <taxon>Pseudomonadati</taxon>
        <taxon>Pseudomonadota</taxon>
        <taxon>Gammaproteobacteria</taxon>
        <taxon>Oceanospirillales</taxon>
        <taxon>Halomonadaceae</taxon>
        <taxon>Zymobacter group</taxon>
        <taxon>Candidatus Carsonella</taxon>
    </lineage>
</organism>
<sequence>MKYIKLNNEIILIKNKYLFLKKINFGEIKIPDNLIIFLEKNILFIKSVNFEKKNEISFYKKILNIIYGANKLWESEIFISGIGYKFFLNDNKLFLNLGYSDTKSINIPNYIILELKKDRIIIKSIYKDKMGNFIKKIIQIKKFDPYKKKGIYLKNKIVLKKSSKKKQ</sequence>
<dbReference type="RefSeq" id="WP_020915884.1">
    <property type="nucleotide sequence ID" value="NZ_CP012411.1"/>
</dbReference>
<accession>A0AAE7KLL9</accession>
<keyword evidence="1" id="KW-0689">Ribosomal protein</keyword>
<dbReference type="InterPro" id="IPR036789">
    <property type="entry name" value="Ribosomal_uL6-like_a/b-dom_sf"/>
</dbReference>
<gene>
    <name evidence="4" type="ORF">FK493_00930</name>
</gene>
<evidence type="ECO:0000256" key="3">
    <source>
        <dbReference type="ARBA" id="ARBA00035454"/>
    </source>
</evidence>
<dbReference type="GO" id="GO:0003735">
    <property type="term" value="F:structural constituent of ribosome"/>
    <property type="evidence" value="ECO:0007669"/>
    <property type="project" value="InterPro"/>
</dbReference>
<dbReference type="GO" id="GO:0005840">
    <property type="term" value="C:ribosome"/>
    <property type="evidence" value="ECO:0007669"/>
    <property type="project" value="UniProtKB-KW"/>
</dbReference>
<proteinExistence type="predicted"/>
<name>A0AAE7KLL9_CARRU</name>
<dbReference type="GO" id="GO:0002181">
    <property type="term" value="P:cytoplasmic translation"/>
    <property type="evidence" value="ECO:0007669"/>
    <property type="project" value="TreeGrafter"/>
</dbReference>
<dbReference type="PRINTS" id="PR00059">
    <property type="entry name" value="RIBOSOMALL6"/>
</dbReference>